<keyword evidence="2" id="KW-1185">Reference proteome</keyword>
<sequence length="141" mass="16371">MENSYCNNMYAGDYRSAYKTKPEQQFNGEESELHSNTSRDYLNEHLLLKNNDFENKDENPSNILFQAGKMYVLQNQRKEYLDKSNDTSGNEDIQHFDNGNAMYTARRENIYKDKRTMQTEAVGKTNFTARPNRTSLGSLSA</sequence>
<proteinExistence type="predicted"/>
<evidence type="ECO:0000313" key="1">
    <source>
        <dbReference type="EMBL" id="CAL1268810.1"/>
    </source>
</evidence>
<dbReference type="Proteomes" id="UP001497382">
    <property type="component" value="Unassembled WGS sequence"/>
</dbReference>
<feature type="non-terminal residue" evidence="1">
    <location>
        <position position="141"/>
    </location>
</feature>
<evidence type="ECO:0000313" key="2">
    <source>
        <dbReference type="Proteomes" id="UP001497382"/>
    </source>
</evidence>
<comment type="caution">
    <text evidence="1">The sequence shown here is derived from an EMBL/GenBank/DDBJ whole genome shotgun (WGS) entry which is preliminary data.</text>
</comment>
<name>A0AAV1ZBJ9_9ARAC</name>
<protein>
    <submittedName>
        <fullName evidence="1">Uncharacterized protein</fullName>
    </submittedName>
</protein>
<organism evidence="1 2">
    <name type="scientific">Larinioides sclopetarius</name>
    <dbReference type="NCBI Taxonomy" id="280406"/>
    <lineage>
        <taxon>Eukaryota</taxon>
        <taxon>Metazoa</taxon>
        <taxon>Ecdysozoa</taxon>
        <taxon>Arthropoda</taxon>
        <taxon>Chelicerata</taxon>
        <taxon>Arachnida</taxon>
        <taxon>Araneae</taxon>
        <taxon>Araneomorphae</taxon>
        <taxon>Entelegynae</taxon>
        <taxon>Araneoidea</taxon>
        <taxon>Araneidae</taxon>
        <taxon>Larinioides</taxon>
    </lineage>
</organism>
<gene>
    <name evidence="1" type="ORF">LARSCL_LOCUS4388</name>
</gene>
<accession>A0AAV1ZBJ9</accession>
<reference evidence="1 2" key="1">
    <citation type="submission" date="2024-04" db="EMBL/GenBank/DDBJ databases">
        <authorList>
            <person name="Rising A."/>
            <person name="Reimegard J."/>
            <person name="Sonavane S."/>
            <person name="Akerstrom W."/>
            <person name="Nylinder S."/>
            <person name="Hedman E."/>
            <person name="Kallberg Y."/>
        </authorList>
    </citation>
    <scope>NUCLEOTIDE SEQUENCE [LARGE SCALE GENOMIC DNA]</scope>
</reference>
<dbReference type="EMBL" id="CAXIEN010000036">
    <property type="protein sequence ID" value="CAL1268810.1"/>
    <property type="molecule type" value="Genomic_DNA"/>
</dbReference>
<dbReference type="AlphaFoldDB" id="A0AAV1ZBJ9"/>